<comment type="caution">
    <text evidence="5">The sequence shown here is derived from an EMBL/GenBank/DDBJ whole genome shotgun (WGS) entry which is preliminary data.</text>
</comment>
<evidence type="ECO:0000256" key="3">
    <source>
        <dbReference type="ARBA" id="ARBA00012948"/>
    </source>
</evidence>
<dbReference type="EC" id="1.1.1.100" evidence="3"/>
<dbReference type="Pfam" id="PF00106">
    <property type="entry name" value="adh_short"/>
    <property type="match status" value="1"/>
</dbReference>
<dbReference type="EMBL" id="CAXHTA020000002">
    <property type="protein sequence ID" value="CAL5220049.1"/>
    <property type="molecule type" value="Genomic_DNA"/>
</dbReference>
<comment type="similarity">
    <text evidence="2">Belongs to the short-chain dehydrogenases/reductases (SDR) family.</text>
</comment>
<evidence type="ECO:0000256" key="4">
    <source>
        <dbReference type="ARBA" id="ARBA00048508"/>
    </source>
</evidence>
<evidence type="ECO:0000313" key="6">
    <source>
        <dbReference type="Proteomes" id="UP001497392"/>
    </source>
</evidence>
<comment type="catalytic activity">
    <reaction evidence="4">
        <text>a (3R)-hydroxyacyl-[ACP] + NADP(+) = a 3-oxoacyl-[ACP] + NADPH + H(+)</text>
        <dbReference type="Rhea" id="RHEA:17397"/>
        <dbReference type="Rhea" id="RHEA-COMP:9916"/>
        <dbReference type="Rhea" id="RHEA-COMP:9945"/>
        <dbReference type="ChEBI" id="CHEBI:15378"/>
        <dbReference type="ChEBI" id="CHEBI:57783"/>
        <dbReference type="ChEBI" id="CHEBI:58349"/>
        <dbReference type="ChEBI" id="CHEBI:78776"/>
        <dbReference type="ChEBI" id="CHEBI:78827"/>
        <dbReference type="EC" id="1.1.1.100"/>
    </reaction>
</comment>
<dbReference type="Proteomes" id="UP001497392">
    <property type="component" value="Unassembled WGS sequence"/>
</dbReference>
<name>A0ABP1FLH4_9CHLO</name>
<dbReference type="InterPro" id="IPR002347">
    <property type="entry name" value="SDR_fam"/>
</dbReference>
<accession>A0ABP1FLH4</accession>
<reference evidence="5 6" key="1">
    <citation type="submission" date="2024-06" db="EMBL/GenBank/DDBJ databases">
        <authorList>
            <person name="Kraege A."/>
            <person name="Thomma B."/>
        </authorList>
    </citation>
    <scope>NUCLEOTIDE SEQUENCE [LARGE SCALE GENOMIC DNA]</scope>
</reference>
<dbReference type="InterPro" id="IPR036291">
    <property type="entry name" value="NAD(P)-bd_dom_sf"/>
</dbReference>
<dbReference type="PRINTS" id="PR00081">
    <property type="entry name" value="GDHRDH"/>
</dbReference>
<gene>
    <name evidence="5" type="primary">g1999</name>
    <name evidence="5" type="ORF">VP750_LOCUS1708</name>
</gene>
<dbReference type="InterPro" id="IPR050259">
    <property type="entry name" value="SDR"/>
</dbReference>
<dbReference type="PANTHER" id="PTHR42879:SF2">
    <property type="entry name" value="3-OXOACYL-[ACYL-CARRIER-PROTEIN] REDUCTASE FABG"/>
    <property type="match status" value="1"/>
</dbReference>
<comment type="pathway">
    <text evidence="1">Lipid metabolism; fatty acid biosynthesis.</text>
</comment>
<dbReference type="Pfam" id="PF13561">
    <property type="entry name" value="adh_short_C2"/>
    <property type="match status" value="1"/>
</dbReference>
<organism evidence="5 6">
    <name type="scientific">Coccomyxa viridis</name>
    <dbReference type="NCBI Taxonomy" id="1274662"/>
    <lineage>
        <taxon>Eukaryota</taxon>
        <taxon>Viridiplantae</taxon>
        <taxon>Chlorophyta</taxon>
        <taxon>core chlorophytes</taxon>
        <taxon>Trebouxiophyceae</taxon>
        <taxon>Trebouxiophyceae incertae sedis</taxon>
        <taxon>Coccomyxaceae</taxon>
        <taxon>Coccomyxa</taxon>
    </lineage>
</organism>
<evidence type="ECO:0000256" key="1">
    <source>
        <dbReference type="ARBA" id="ARBA00005194"/>
    </source>
</evidence>
<keyword evidence="6" id="KW-1185">Reference proteome</keyword>
<protein>
    <recommendedName>
        <fullName evidence="3">3-oxoacyl-[acyl-carrier-protein] reductase</fullName>
        <ecNumber evidence="3">1.1.1.100</ecNumber>
    </recommendedName>
</protein>
<dbReference type="SUPFAM" id="SSF51735">
    <property type="entry name" value="NAD(P)-binding Rossmann-fold domains"/>
    <property type="match status" value="1"/>
</dbReference>
<evidence type="ECO:0000313" key="5">
    <source>
        <dbReference type="EMBL" id="CAL5220049.1"/>
    </source>
</evidence>
<proteinExistence type="inferred from homology"/>
<dbReference type="PANTHER" id="PTHR42879">
    <property type="entry name" value="3-OXOACYL-(ACYL-CARRIER-PROTEIN) REDUCTASE"/>
    <property type="match status" value="1"/>
</dbReference>
<sequence length="331" mass="36180">MMQAPRCSQPHIAISNIRFSPFCIASAHHRPGRAQLFRIMAQEEYKVAVITGGTRGIGYAIANSLARSGYKGFVLGYNSDHEAAAKARTELEDRYGVRSVCVQGDLADPAVVRQLFQAVRENFDNRCTAFIHNAGLILGFSSKSTYEKAPVVTERTQQQLLAVSTNPDITPSDTELDDMEERFEYYWRVYTLAFQLGMKLAVRCEGFRHIIAISAPGCNITYSPFIWLDDRGQGKAGMELLVRIAARLYAKKGINCNAVIPGLVLAGGTLNSIEKGEKFKAATDDRASATTGRLMPPSEIGDVVSFLCSPQGLAINGVALPVDNGLHLFGR</sequence>
<evidence type="ECO:0000256" key="2">
    <source>
        <dbReference type="ARBA" id="ARBA00006484"/>
    </source>
</evidence>
<dbReference type="Gene3D" id="3.40.50.720">
    <property type="entry name" value="NAD(P)-binding Rossmann-like Domain"/>
    <property type="match status" value="1"/>
</dbReference>